<protein>
    <submittedName>
        <fullName evidence="2">Uncharacterized protein</fullName>
    </submittedName>
</protein>
<proteinExistence type="predicted"/>
<evidence type="ECO:0000256" key="1">
    <source>
        <dbReference type="SAM" id="Phobius"/>
    </source>
</evidence>
<feature type="transmembrane region" description="Helical" evidence="1">
    <location>
        <begin position="77"/>
        <end position="101"/>
    </location>
</feature>
<organism evidence="2 3">
    <name type="scientific">Verticillium longisporum</name>
    <name type="common">Verticillium dahliae var. longisporum</name>
    <dbReference type="NCBI Taxonomy" id="100787"/>
    <lineage>
        <taxon>Eukaryota</taxon>
        <taxon>Fungi</taxon>
        <taxon>Dikarya</taxon>
        <taxon>Ascomycota</taxon>
        <taxon>Pezizomycotina</taxon>
        <taxon>Sordariomycetes</taxon>
        <taxon>Hypocreomycetidae</taxon>
        <taxon>Glomerellales</taxon>
        <taxon>Plectosphaerellaceae</taxon>
        <taxon>Verticillium</taxon>
    </lineage>
</organism>
<gene>
    <name evidence="2" type="ORF">BN1723_007176</name>
</gene>
<name>A0A0G4NJL7_VERLO</name>
<evidence type="ECO:0000313" key="2">
    <source>
        <dbReference type="EMBL" id="CRK46667.1"/>
    </source>
</evidence>
<keyword evidence="1" id="KW-0812">Transmembrane</keyword>
<feature type="transmembrane region" description="Helical" evidence="1">
    <location>
        <begin position="108"/>
        <end position="127"/>
    </location>
</feature>
<evidence type="ECO:0000313" key="3">
    <source>
        <dbReference type="Proteomes" id="UP000045706"/>
    </source>
</evidence>
<dbReference type="EMBL" id="CVQI01035939">
    <property type="protein sequence ID" value="CRK46667.1"/>
    <property type="molecule type" value="Genomic_DNA"/>
</dbReference>
<reference evidence="3" key="1">
    <citation type="submission" date="2015-05" db="EMBL/GenBank/DDBJ databases">
        <authorList>
            <person name="Fogelqvist Johan"/>
        </authorList>
    </citation>
    <scope>NUCLEOTIDE SEQUENCE [LARGE SCALE GENOMIC DNA]</scope>
</reference>
<feature type="transmembrane region" description="Helical" evidence="1">
    <location>
        <begin position="51"/>
        <end position="71"/>
    </location>
</feature>
<sequence>MKTKTKRYVDSAANAHCERTSSIRSHIIHRAGGPLCPFPPQTSGRQRQLPLFLLLAAKRAALEAGAALLLGGGADDLAAGLAELLVVLALLEVGLALLLLLGLGVGDALCAVLPLLLALALLLVLALDRLFERRLVVADLVALGAAARRQPRLLVGNVVAPRVVEGRVLLLLVLQPQERRLGVRGPLLLAVAEEVRQVARHARAVVKGDAAERVVGRRLGGAVAEEVVERRRHDGRRVGRERLVALPLLLEPRLPPLLLLVRFALRLPRPLRLDELLPCADRLAVRPDGLARRLEFRYARCQTRLERRCVLWDLELLGLV</sequence>
<accession>A0A0G4NJL7</accession>
<keyword evidence="1" id="KW-1133">Transmembrane helix</keyword>
<dbReference type="AlphaFoldDB" id="A0A0G4NJL7"/>
<keyword evidence="1" id="KW-0472">Membrane</keyword>
<dbReference type="Proteomes" id="UP000045706">
    <property type="component" value="Unassembled WGS sequence"/>
</dbReference>